<dbReference type="RefSeq" id="WP_139465166.1">
    <property type="nucleotide sequence ID" value="NZ_VDHJ01000004.1"/>
</dbReference>
<dbReference type="Gene3D" id="1.10.287.1490">
    <property type="match status" value="1"/>
</dbReference>
<feature type="domain" description="C4-type zinc ribbon" evidence="2">
    <location>
        <begin position="200"/>
        <end position="234"/>
    </location>
</feature>
<dbReference type="Pfam" id="PF02591">
    <property type="entry name" value="Zn_ribbon_9"/>
    <property type="match status" value="1"/>
</dbReference>
<evidence type="ECO:0000256" key="1">
    <source>
        <dbReference type="SAM" id="MobiDB-lite"/>
    </source>
</evidence>
<name>A0A5C4U4M6_9CORY</name>
<dbReference type="AlphaFoldDB" id="A0A5C4U4M6"/>
<evidence type="ECO:0000259" key="2">
    <source>
        <dbReference type="Pfam" id="PF02591"/>
    </source>
</evidence>
<feature type="region of interest" description="Disordered" evidence="1">
    <location>
        <begin position="75"/>
        <end position="99"/>
    </location>
</feature>
<evidence type="ECO:0000313" key="3">
    <source>
        <dbReference type="EMBL" id="TNL98738.1"/>
    </source>
</evidence>
<accession>A0A5C4U4M6</accession>
<dbReference type="OrthoDB" id="9784388at2"/>
<reference evidence="3 4" key="1">
    <citation type="submission" date="2019-06" db="EMBL/GenBank/DDBJ databases">
        <authorList>
            <person name="Li J."/>
        </authorList>
    </citation>
    <scope>NUCLEOTIDE SEQUENCE [LARGE SCALE GENOMIC DNA]</scope>
    <source>
        <strain evidence="3 4">LMG 28165</strain>
    </source>
</reference>
<dbReference type="InterPro" id="IPR003743">
    <property type="entry name" value="Zf-RING_7"/>
</dbReference>
<feature type="compositionally biased region" description="Basic and acidic residues" evidence="1">
    <location>
        <begin position="75"/>
        <end position="85"/>
    </location>
</feature>
<dbReference type="Proteomes" id="UP000312032">
    <property type="component" value="Unassembled WGS sequence"/>
</dbReference>
<comment type="caution">
    <text evidence="3">The sequence shown here is derived from an EMBL/GenBank/DDBJ whole genome shotgun (WGS) entry which is preliminary data.</text>
</comment>
<gene>
    <name evidence="3" type="ORF">FHE74_03710</name>
</gene>
<evidence type="ECO:0000313" key="4">
    <source>
        <dbReference type="Proteomes" id="UP000312032"/>
    </source>
</evidence>
<keyword evidence="4" id="KW-1185">Reference proteome</keyword>
<dbReference type="EMBL" id="VDHJ01000004">
    <property type="protein sequence ID" value="TNL98738.1"/>
    <property type="molecule type" value="Genomic_DNA"/>
</dbReference>
<organism evidence="3 4">
    <name type="scientific">Corynebacterium tapiri</name>
    <dbReference type="NCBI Taxonomy" id="1448266"/>
    <lineage>
        <taxon>Bacteria</taxon>
        <taxon>Bacillati</taxon>
        <taxon>Actinomycetota</taxon>
        <taxon>Actinomycetes</taxon>
        <taxon>Mycobacteriales</taxon>
        <taxon>Corynebacteriaceae</taxon>
        <taxon>Corynebacterium</taxon>
    </lineage>
</organism>
<sequence>MILEKHLQSILLELALAERAVEAGQTAPKATAEQEELARLEQELKRMREAAGSAQLAVDDMEAEILRIQEDERKLKRRERDDREQLSATTDPELRKDLERDRYNTKSRINDLLNELKEAHNEIHALRNNRDVHGARVDELTRQVEVARRAAEAANEAQPPEDPQEKIDALRAQLPADVLADYDERKKEADTGAALFNGRSCVGCFIALPSADRSAINRAPENEVPECPNCGTYLVRKTS</sequence>
<protein>
    <recommendedName>
        <fullName evidence="2">C4-type zinc ribbon domain-containing protein</fullName>
    </recommendedName>
</protein>
<proteinExistence type="predicted"/>